<accession>A0A443HHN3</accession>
<keyword evidence="6" id="KW-1185">Reference proteome</keyword>
<dbReference type="AlphaFoldDB" id="A0A443HHN3"/>
<dbReference type="RefSeq" id="XP_028480976.1">
    <property type="nucleotide sequence ID" value="XM_028633240.1"/>
</dbReference>
<name>A0A443HHN3_BYSSP</name>
<evidence type="ECO:0000256" key="2">
    <source>
        <dbReference type="ARBA" id="ARBA00007643"/>
    </source>
</evidence>
<dbReference type="VEuPathDB" id="FungiDB:C8Q69DRAFT_511077"/>
<comment type="similarity">
    <text evidence="2">Belongs to the TLS1 family.</text>
</comment>
<dbReference type="EMBL" id="RCNU01000022">
    <property type="protein sequence ID" value="RWQ91331.1"/>
    <property type="molecule type" value="Genomic_DNA"/>
</dbReference>
<feature type="compositionally biased region" description="Basic residues" evidence="4">
    <location>
        <begin position="295"/>
        <end position="306"/>
    </location>
</feature>
<feature type="compositionally biased region" description="Polar residues" evidence="4">
    <location>
        <begin position="49"/>
        <end position="59"/>
    </location>
</feature>
<feature type="region of interest" description="Disordered" evidence="4">
    <location>
        <begin position="142"/>
        <end position="337"/>
    </location>
</feature>
<feature type="compositionally biased region" description="Basic and acidic residues" evidence="4">
    <location>
        <begin position="241"/>
        <end position="262"/>
    </location>
</feature>
<feature type="region of interest" description="Disordered" evidence="4">
    <location>
        <begin position="1"/>
        <end position="112"/>
    </location>
</feature>
<evidence type="ECO:0000256" key="4">
    <source>
        <dbReference type="SAM" id="MobiDB-lite"/>
    </source>
</evidence>
<feature type="compositionally biased region" description="Basic and acidic residues" evidence="4">
    <location>
        <begin position="223"/>
        <end position="233"/>
    </location>
</feature>
<comment type="subcellular location">
    <subcellularLocation>
        <location evidence="1">Nucleus</location>
    </subcellularLocation>
</comment>
<evidence type="ECO:0000256" key="3">
    <source>
        <dbReference type="ARBA" id="ARBA00023242"/>
    </source>
</evidence>
<dbReference type="PANTHER" id="PTHR13486">
    <property type="entry name" value="TELOMERE LENGTH AND SILENCING PROTEIN 1 TLS1 FAMILY MEMBER"/>
    <property type="match status" value="1"/>
</dbReference>
<feature type="compositionally biased region" description="Basic and acidic residues" evidence="4">
    <location>
        <begin position="327"/>
        <end position="337"/>
    </location>
</feature>
<comment type="caution">
    <text evidence="5">The sequence shown here is derived from an EMBL/GenBank/DDBJ whole genome shotgun (WGS) entry which is preliminary data.</text>
</comment>
<sequence length="337" mass="38253">MTDLAETAGPLFRPVKKRKFLRKRPEDDLNTEPENAPSAPPSQAEQQQKTQGLSTASTFNDDEESTPVSDILRLRKVHKARRGGVEFSASSRSRTHGDAESTDLVNTQDQDVEKVRAMADRFTAHTGQKVDVDKHMMAYIESELAKRHQRDMPTEDISQDSRPANETVDRQSDPRFLQREPASLGKLHEIDLGDEAKLENIARTEAATRRLVGEAPPSPTEEAPQKKARDGKSWRNRKRRTSEDIERDRLVEEVLRESRLDVYEEPEEQGEPDDQAADDRIAEQFRRDFLDALQSRRRGTRTKPTKTAKQEPPKGPKLGGSRSARAAMRELQEKGQK</sequence>
<evidence type="ECO:0000313" key="5">
    <source>
        <dbReference type="EMBL" id="RWQ91331.1"/>
    </source>
</evidence>
<keyword evidence="3" id="KW-0539">Nucleus</keyword>
<feature type="compositionally biased region" description="Low complexity" evidence="4">
    <location>
        <begin position="32"/>
        <end position="48"/>
    </location>
</feature>
<protein>
    <submittedName>
        <fullName evidence="5">Hepatocellular carcinoma-associated antigen 59-domain-containing protein</fullName>
    </submittedName>
</protein>
<reference evidence="5 6" key="1">
    <citation type="journal article" date="2018" name="Front. Microbiol.">
        <title>Genomic and genetic insights into a cosmopolitan fungus, Paecilomyces variotii (Eurotiales).</title>
        <authorList>
            <person name="Urquhart A.S."/>
            <person name="Mondo S.J."/>
            <person name="Makela M.R."/>
            <person name="Hane J.K."/>
            <person name="Wiebenga A."/>
            <person name="He G."/>
            <person name="Mihaltcheva S."/>
            <person name="Pangilinan J."/>
            <person name="Lipzen A."/>
            <person name="Barry K."/>
            <person name="de Vries R.P."/>
            <person name="Grigoriev I.V."/>
            <person name="Idnurm A."/>
        </authorList>
    </citation>
    <scope>NUCLEOTIDE SEQUENCE [LARGE SCALE GENOMIC DNA]</scope>
    <source>
        <strain evidence="5 6">CBS 101075</strain>
    </source>
</reference>
<evidence type="ECO:0000256" key="1">
    <source>
        <dbReference type="ARBA" id="ARBA00004123"/>
    </source>
</evidence>
<dbReference type="Pfam" id="PF07052">
    <property type="entry name" value="Hep_59"/>
    <property type="match status" value="1"/>
</dbReference>
<feature type="compositionally biased region" description="Basic and acidic residues" evidence="4">
    <location>
        <begin position="143"/>
        <end position="153"/>
    </location>
</feature>
<dbReference type="InterPro" id="IPR010756">
    <property type="entry name" value="Tls1-like"/>
</dbReference>
<gene>
    <name evidence="5" type="ORF">C8Q69DRAFT_511077</name>
</gene>
<dbReference type="Proteomes" id="UP000283841">
    <property type="component" value="Unassembled WGS sequence"/>
</dbReference>
<dbReference type="GeneID" id="39602517"/>
<feature type="compositionally biased region" description="Basic and acidic residues" evidence="4">
    <location>
        <begin position="186"/>
        <end position="212"/>
    </location>
</feature>
<organism evidence="5 6">
    <name type="scientific">Byssochlamys spectabilis</name>
    <name type="common">Paecilomyces variotii</name>
    <dbReference type="NCBI Taxonomy" id="264951"/>
    <lineage>
        <taxon>Eukaryota</taxon>
        <taxon>Fungi</taxon>
        <taxon>Dikarya</taxon>
        <taxon>Ascomycota</taxon>
        <taxon>Pezizomycotina</taxon>
        <taxon>Eurotiomycetes</taxon>
        <taxon>Eurotiomycetidae</taxon>
        <taxon>Eurotiales</taxon>
        <taxon>Thermoascaceae</taxon>
        <taxon>Paecilomyces</taxon>
    </lineage>
</organism>
<feature type="compositionally biased region" description="Basic and acidic residues" evidence="4">
    <location>
        <begin position="277"/>
        <end position="290"/>
    </location>
</feature>
<dbReference type="PANTHER" id="PTHR13486:SF2">
    <property type="entry name" value="SPLICING FACTOR C9ORF78"/>
    <property type="match status" value="1"/>
</dbReference>
<feature type="compositionally biased region" description="Basic and acidic residues" evidence="4">
    <location>
        <begin position="167"/>
        <end position="178"/>
    </location>
</feature>
<proteinExistence type="inferred from homology"/>
<dbReference type="GO" id="GO:0000398">
    <property type="term" value="P:mRNA splicing, via spliceosome"/>
    <property type="evidence" value="ECO:0007669"/>
    <property type="project" value="TreeGrafter"/>
</dbReference>
<feature type="compositionally biased region" description="Acidic residues" evidence="4">
    <location>
        <begin position="263"/>
        <end position="276"/>
    </location>
</feature>
<dbReference type="GO" id="GO:0005681">
    <property type="term" value="C:spliceosomal complex"/>
    <property type="evidence" value="ECO:0007669"/>
    <property type="project" value="TreeGrafter"/>
</dbReference>
<evidence type="ECO:0000313" key="6">
    <source>
        <dbReference type="Proteomes" id="UP000283841"/>
    </source>
</evidence>